<dbReference type="EMBL" id="CAVLEF010000265">
    <property type="protein sequence ID" value="CAK1554085.1"/>
    <property type="molecule type" value="Genomic_DNA"/>
</dbReference>
<feature type="compositionally biased region" description="Basic and acidic residues" evidence="1">
    <location>
        <begin position="91"/>
        <end position="100"/>
    </location>
</feature>
<protein>
    <submittedName>
        <fullName evidence="2">Uncharacterized protein</fullName>
    </submittedName>
</protein>
<feature type="region of interest" description="Disordered" evidence="1">
    <location>
        <begin position="91"/>
        <end position="120"/>
    </location>
</feature>
<evidence type="ECO:0000256" key="1">
    <source>
        <dbReference type="SAM" id="MobiDB-lite"/>
    </source>
</evidence>
<organism evidence="2 3">
    <name type="scientific">Leptosia nina</name>
    <dbReference type="NCBI Taxonomy" id="320188"/>
    <lineage>
        <taxon>Eukaryota</taxon>
        <taxon>Metazoa</taxon>
        <taxon>Ecdysozoa</taxon>
        <taxon>Arthropoda</taxon>
        <taxon>Hexapoda</taxon>
        <taxon>Insecta</taxon>
        <taxon>Pterygota</taxon>
        <taxon>Neoptera</taxon>
        <taxon>Endopterygota</taxon>
        <taxon>Lepidoptera</taxon>
        <taxon>Glossata</taxon>
        <taxon>Ditrysia</taxon>
        <taxon>Papilionoidea</taxon>
        <taxon>Pieridae</taxon>
        <taxon>Pierinae</taxon>
        <taxon>Leptosia</taxon>
    </lineage>
</organism>
<dbReference type="AlphaFoldDB" id="A0AAV1K0H7"/>
<reference evidence="2 3" key="1">
    <citation type="submission" date="2023-11" db="EMBL/GenBank/DDBJ databases">
        <authorList>
            <person name="Okamura Y."/>
        </authorList>
    </citation>
    <scope>NUCLEOTIDE SEQUENCE [LARGE SCALE GENOMIC DNA]</scope>
</reference>
<sequence length="191" mass="20481">MLGRTQRQLIQIPTTAFNRNNVHTVTEFTGGLTATLSAAGGLHLGRRAPLPGELSRRELLLEFVVGARRYDRVERRSAALHVPFARRSADEWRPAGDGDARAGASRMRAPRTPARSHNGKRLGAHVISESESVTHFPAIQVYVSARSRGCATARAGSGAGGGPLTQLRTVAQQGRVAASDELMFTFAVALC</sequence>
<evidence type="ECO:0000313" key="2">
    <source>
        <dbReference type="EMBL" id="CAK1554085.1"/>
    </source>
</evidence>
<dbReference type="Proteomes" id="UP001497472">
    <property type="component" value="Unassembled WGS sequence"/>
</dbReference>
<evidence type="ECO:0000313" key="3">
    <source>
        <dbReference type="Proteomes" id="UP001497472"/>
    </source>
</evidence>
<accession>A0AAV1K0H7</accession>
<proteinExistence type="predicted"/>
<keyword evidence="3" id="KW-1185">Reference proteome</keyword>
<name>A0AAV1K0H7_9NEOP</name>
<gene>
    <name evidence="2" type="ORF">LNINA_LOCUS13026</name>
</gene>
<comment type="caution">
    <text evidence="2">The sequence shown here is derived from an EMBL/GenBank/DDBJ whole genome shotgun (WGS) entry which is preliminary data.</text>
</comment>